<dbReference type="RefSeq" id="WP_011342868.1">
    <property type="nucleotide sequence ID" value="NC_007498.2"/>
</dbReference>
<dbReference type="HOGENOM" id="CLU_123330_2_0_7"/>
<accession>Q39ZZ9</accession>
<dbReference type="PIRSF" id="PIRSF000714">
    <property type="entry name" value="HIT"/>
    <property type="match status" value="1"/>
</dbReference>
<evidence type="ECO:0000256" key="3">
    <source>
        <dbReference type="PROSITE-ProRule" id="PRU00464"/>
    </source>
</evidence>
<evidence type="ECO:0000256" key="1">
    <source>
        <dbReference type="PIRSR" id="PIRSR601310-1"/>
    </source>
</evidence>
<dbReference type="STRING" id="338963.Pcar_3073"/>
<reference evidence="6" key="1">
    <citation type="submission" date="2005-10" db="EMBL/GenBank/DDBJ databases">
        <title>Complete sequence of Pelobacter carbinolicus DSM 2380.</title>
        <authorList>
            <person name="Copeland A."/>
            <person name="Lucas S."/>
            <person name="Lapidus A."/>
            <person name="Barry K."/>
            <person name="Detter J.C."/>
            <person name="Glavina T."/>
            <person name="Hammon N."/>
            <person name="Israni S."/>
            <person name="Pitluck S."/>
            <person name="Chertkov O."/>
            <person name="Schmutz J."/>
            <person name="Larimer F."/>
            <person name="Land M."/>
            <person name="Kyrpides N."/>
            <person name="Ivanova N."/>
            <person name="Richardson P."/>
        </authorList>
    </citation>
    <scope>NUCLEOTIDE SEQUENCE [LARGE SCALE GENOMIC DNA]</scope>
    <source>
        <strain evidence="6">DSM 2380 / NBRC 103641 / GraBd1</strain>
    </source>
</reference>
<keyword evidence="5" id="KW-0378">Hydrolase</keyword>
<proteinExistence type="predicted"/>
<dbReference type="PANTHER" id="PTHR46648">
    <property type="entry name" value="HIT FAMILY PROTEIN 1"/>
    <property type="match status" value="1"/>
</dbReference>
<dbReference type="OrthoDB" id="9784774at2"/>
<organism evidence="5 6">
    <name type="scientific">Syntrophotalea carbinolica (strain DSM 2380 / NBRC 103641 / GraBd1)</name>
    <name type="common">Pelobacter carbinolicus</name>
    <dbReference type="NCBI Taxonomy" id="338963"/>
    <lineage>
        <taxon>Bacteria</taxon>
        <taxon>Pseudomonadati</taxon>
        <taxon>Thermodesulfobacteriota</taxon>
        <taxon>Desulfuromonadia</taxon>
        <taxon>Desulfuromonadales</taxon>
        <taxon>Syntrophotaleaceae</taxon>
        <taxon>Syntrophotalea</taxon>
    </lineage>
</organism>
<evidence type="ECO:0000256" key="2">
    <source>
        <dbReference type="PIRSR" id="PIRSR601310-3"/>
    </source>
</evidence>
<dbReference type="PANTHER" id="PTHR46648:SF1">
    <property type="entry name" value="ADENOSINE 5'-MONOPHOSPHORAMIDASE HNT1"/>
    <property type="match status" value="1"/>
</dbReference>
<gene>
    <name evidence="5" type="ordered locus">Pcar_3073</name>
</gene>
<dbReference type="Pfam" id="PF01230">
    <property type="entry name" value="HIT"/>
    <property type="match status" value="1"/>
</dbReference>
<dbReference type="InterPro" id="IPR001310">
    <property type="entry name" value="Histidine_triad_HIT"/>
</dbReference>
<dbReference type="InterPro" id="IPR036265">
    <property type="entry name" value="HIT-like_sf"/>
</dbReference>
<dbReference type="InterPro" id="IPR011146">
    <property type="entry name" value="HIT-like"/>
</dbReference>
<dbReference type="KEGG" id="pca:Pcar_3073"/>
<dbReference type="PROSITE" id="PS51084">
    <property type="entry name" value="HIT_2"/>
    <property type="match status" value="1"/>
</dbReference>
<sequence>MNCPMCTRWQDQPQLRIAEFEHCYAMLNGDQFFPGYTLLFTKRHVTELFHLQPAVRQAVMEEVSRMAAALASVYNPAKMNYELLGNMVPHMHWHLVPRQTTDPLWPRPIWSEPHEDCLLSDDRYVQAIRSIRAALGLID</sequence>
<name>Q39ZZ9_SYNC1</name>
<feature type="domain" description="HIT" evidence="4">
    <location>
        <begin position="3"/>
        <end position="105"/>
    </location>
</feature>
<feature type="active site" description="Tele-AMP-histidine intermediate" evidence="1">
    <location>
        <position position="92"/>
    </location>
</feature>
<dbReference type="GO" id="GO:0009117">
    <property type="term" value="P:nucleotide metabolic process"/>
    <property type="evidence" value="ECO:0007669"/>
    <property type="project" value="TreeGrafter"/>
</dbReference>
<dbReference type="AlphaFoldDB" id="Q39ZZ9"/>
<dbReference type="SUPFAM" id="SSF54197">
    <property type="entry name" value="HIT-like"/>
    <property type="match status" value="1"/>
</dbReference>
<evidence type="ECO:0000259" key="4">
    <source>
        <dbReference type="PROSITE" id="PS51084"/>
    </source>
</evidence>
<evidence type="ECO:0000313" key="6">
    <source>
        <dbReference type="Proteomes" id="UP000002534"/>
    </source>
</evidence>
<dbReference type="Gene3D" id="3.30.428.10">
    <property type="entry name" value="HIT-like"/>
    <property type="match status" value="1"/>
</dbReference>
<dbReference type="Proteomes" id="UP000002534">
    <property type="component" value="Chromosome"/>
</dbReference>
<keyword evidence="6" id="KW-1185">Reference proteome</keyword>
<feature type="short sequence motif" description="Histidine triad motif" evidence="2 3">
    <location>
        <begin position="90"/>
        <end position="94"/>
    </location>
</feature>
<dbReference type="EMBL" id="CP000142">
    <property type="protein sequence ID" value="ABA90308.1"/>
    <property type="molecule type" value="Genomic_DNA"/>
</dbReference>
<dbReference type="InterPro" id="IPR026026">
    <property type="entry name" value="HIT_Hint"/>
</dbReference>
<dbReference type="eggNOG" id="COG0537">
    <property type="taxonomic scope" value="Bacteria"/>
</dbReference>
<protein>
    <submittedName>
        <fullName evidence="5">Histidine triad (HIT) family hydrolase</fullName>
    </submittedName>
</protein>
<evidence type="ECO:0000313" key="5">
    <source>
        <dbReference type="EMBL" id="ABA90308.1"/>
    </source>
</evidence>
<reference evidence="5 6" key="2">
    <citation type="journal article" date="2012" name="BMC Genomics">
        <title>The genome of Pelobacter carbinolicus reveals surprising metabolic capabilities and physiological features.</title>
        <authorList>
            <person name="Aklujkar M."/>
            <person name="Haveman S.A."/>
            <person name="Didonato R.Jr."/>
            <person name="Chertkov O."/>
            <person name="Han C.S."/>
            <person name="Land M.L."/>
            <person name="Brown P."/>
            <person name="Lovley D.R."/>
        </authorList>
    </citation>
    <scope>NUCLEOTIDE SEQUENCE [LARGE SCALE GENOMIC DNA]</scope>
    <source>
        <strain evidence="6">DSM 2380 / NBRC 103641 / GraBd1</strain>
    </source>
</reference>
<dbReference type="GO" id="GO:0016787">
    <property type="term" value="F:hydrolase activity"/>
    <property type="evidence" value="ECO:0007669"/>
    <property type="project" value="UniProtKB-KW"/>
</dbReference>